<evidence type="ECO:0000256" key="1">
    <source>
        <dbReference type="SAM" id="SignalP"/>
    </source>
</evidence>
<feature type="chain" id="PRO_5017827808" evidence="1">
    <location>
        <begin position="19"/>
        <end position="178"/>
    </location>
</feature>
<keyword evidence="1" id="KW-0732">Signal</keyword>
<comment type="caution">
    <text evidence="2">The sequence shown here is derived from an EMBL/GenBank/DDBJ whole genome shotgun (WGS) entry which is preliminary data.</text>
</comment>
<evidence type="ECO:0000313" key="2">
    <source>
        <dbReference type="EMBL" id="HCM32288.1"/>
    </source>
</evidence>
<accession>A0A3D3G4B4</accession>
<dbReference type="EMBL" id="DPXL01000166">
    <property type="protein sequence ID" value="HCM32288.1"/>
    <property type="molecule type" value="Genomic_DNA"/>
</dbReference>
<protein>
    <submittedName>
        <fullName evidence="2">Uncharacterized protein</fullName>
    </submittedName>
</protein>
<dbReference type="AlphaFoldDB" id="A0A3D3G4B4"/>
<sequence length="178" mass="20389">MKRIILLAVGLVGVSASAQEIYILKTSDGSTLLTAKEPTEEKYGKFTVEKKTYYPEWSPLDWNYACSKDKFDGKKSCSLNKSHSDVMVSIFDGQHSVYVGRDHYPRSQSAIKVDSNAPIYGYEGSSDTPKKVIEQMKKGKVAYTRYREWPYNYNQDGEVDLTGFAEKYNEMLEKYREL</sequence>
<organism evidence="2 3">
    <name type="scientific">Acinetobacter radioresistens</name>
    <dbReference type="NCBI Taxonomy" id="40216"/>
    <lineage>
        <taxon>Bacteria</taxon>
        <taxon>Pseudomonadati</taxon>
        <taxon>Pseudomonadota</taxon>
        <taxon>Gammaproteobacteria</taxon>
        <taxon>Moraxellales</taxon>
        <taxon>Moraxellaceae</taxon>
        <taxon>Acinetobacter</taxon>
    </lineage>
</organism>
<gene>
    <name evidence="2" type="ORF">DIC32_13290</name>
</gene>
<name>A0A3D3G4B4_ACIRA</name>
<evidence type="ECO:0000313" key="3">
    <source>
        <dbReference type="Proteomes" id="UP000262257"/>
    </source>
</evidence>
<dbReference type="Proteomes" id="UP000262257">
    <property type="component" value="Unassembled WGS sequence"/>
</dbReference>
<reference evidence="2 3" key="1">
    <citation type="journal article" date="2018" name="Nat. Biotechnol.">
        <title>A standardized bacterial taxonomy based on genome phylogeny substantially revises the tree of life.</title>
        <authorList>
            <person name="Parks D.H."/>
            <person name="Chuvochina M."/>
            <person name="Waite D.W."/>
            <person name="Rinke C."/>
            <person name="Skarshewski A."/>
            <person name="Chaumeil P.A."/>
            <person name="Hugenholtz P."/>
        </authorList>
    </citation>
    <scope>NUCLEOTIDE SEQUENCE [LARGE SCALE GENOMIC DNA]</scope>
    <source>
        <strain evidence="2">UBA10045</strain>
    </source>
</reference>
<feature type="signal peptide" evidence="1">
    <location>
        <begin position="1"/>
        <end position="18"/>
    </location>
</feature>
<proteinExistence type="predicted"/>